<feature type="transmembrane region" description="Helical" evidence="6">
    <location>
        <begin position="48"/>
        <end position="67"/>
    </location>
</feature>
<dbReference type="GO" id="GO:0005295">
    <property type="term" value="F:neutral L-amino acid:sodium symporter activity"/>
    <property type="evidence" value="ECO:0007669"/>
    <property type="project" value="TreeGrafter"/>
</dbReference>
<evidence type="ECO:0000256" key="4">
    <source>
        <dbReference type="ARBA" id="ARBA00022989"/>
    </source>
</evidence>
<keyword evidence="8" id="KW-1185">Reference proteome</keyword>
<organism evidence="7 8">
    <name type="scientific">Entomospira entomophila</name>
    <dbReference type="NCBI Taxonomy" id="2719988"/>
    <lineage>
        <taxon>Bacteria</taxon>
        <taxon>Pseudomonadati</taxon>
        <taxon>Spirochaetota</taxon>
        <taxon>Spirochaetia</taxon>
        <taxon>Spirochaetales</taxon>
        <taxon>Spirochaetaceae</taxon>
        <taxon>Entomospira</taxon>
    </lineage>
</organism>
<accession>A0A968GB57</accession>
<feature type="transmembrane region" description="Helical" evidence="6">
    <location>
        <begin position="213"/>
        <end position="237"/>
    </location>
</feature>
<evidence type="ECO:0000313" key="7">
    <source>
        <dbReference type="EMBL" id="NIZ40403.1"/>
    </source>
</evidence>
<feature type="transmembrane region" description="Helical" evidence="6">
    <location>
        <begin position="134"/>
        <end position="158"/>
    </location>
</feature>
<keyword evidence="3 6" id="KW-0812">Transmembrane</keyword>
<dbReference type="EMBL" id="JAATLJ010000001">
    <property type="protein sequence ID" value="NIZ40403.1"/>
    <property type="molecule type" value="Genomic_DNA"/>
</dbReference>
<feature type="transmembrane region" description="Helical" evidence="6">
    <location>
        <begin position="179"/>
        <end position="201"/>
    </location>
</feature>
<protein>
    <submittedName>
        <fullName evidence="7">Dicarboxylate/amino acid:cation symporter</fullName>
    </submittedName>
</protein>
<dbReference type="InterPro" id="IPR001991">
    <property type="entry name" value="Na-dicarboxylate_symporter"/>
</dbReference>
<keyword evidence="4 6" id="KW-1133">Transmembrane helix</keyword>
<evidence type="ECO:0000256" key="2">
    <source>
        <dbReference type="ARBA" id="ARBA00022448"/>
    </source>
</evidence>
<proteinExistence type="predicted"/>
<dbReference type="GO" id="GO:0032329">
    <property type="term" value="P:serine transport"/>
    <property type="evidence" value="ECO:0007669"/>
    <property type="project" value="TreeGrafter"/>
</dbReference>
<dbReference type="InterPro" id="IPR036458">
    <property type="entry name" value="Na:dicarbo_symporter_sf"/>
</dbReference>
<dbReference type="Gene3D" id="1.10.3860.10">
    <property type="entry name" value="Sodium:dicarboxylate symporter"/>
    <property type="match status" value="1"/>
</dbReference>
<sequence length="401" mass="42603">MNRIPLVLRLVIAIFLGFILGSILGPLSREGYALAAIPIQLLTTFNGLFSNFLGFIVPLLILSFVAVGIGELGQGAGKMLGITIFLAYTSTTLAAFLALMVGTGVLPNVLTNGTVDLNTIQNLNEFLPNAYFEIAMPGVFSAMTALLLAFVLGVGLASSDKNSALFSSVKSFQEIIEKVITNIIIPLLPFHIAGIFASMAFGGKAIEIMRMMAIVFVLIILMHWTILIIHYIVAGLVKKVNPWILLKNMIPAYVAAIGTQSSTATMPVTHRQMVKNGLSEDVANFTVPLFATIHMPGSVITVTTCAIAVSTIMGHSLDMPQLIGFILMLGVMMVAAPGVPGGSIMASIGILESMLGFDPIMISLMVTLYLAQDSFGTATNVTSDGALAFMVEKVVKKQKAS</sequence>
<feature type="transmembrane region" description="Helical" evidence="6">
    <location>
        <begin position="322"/>
        <end position="339"/>
    </location>
</feature>
<name>A0A968GB57_9SPIO</name>
<feature type="transmembrane region" description="Helical" evidence="6">
    <location>
        <begin position="79"/>
        <end position="101"/>
    </location>
</feature>
<dbReference type="SUPFAM" id="SSF118215">
    <property type="entry name" value="Proton glutamate symport protein"/>
    <property type="match status" value="1"/>
</dbReference>
<evidence type="ECO:0000256" key="6">
    <source>
        <dbReference type="SAM" id="Phobius"/>
    </source>
</evidence>
<evidence type="ECO:0000256" key="3">
    <source>
        <dbReference type="ARBA" id="ARBA00022692"/>
    </source>
</evidence>
<dbReference type="PRINTS" id="PR00173">
    <property type="entry name" value="EDTRNSPORT"/>
</dbReference>
<comment type="subcellular location">
    <subcellularLocation>
        <location evidence="1">Membrane</location>
        <topology evidence="1">Multi-pass membrane protein</topology>
    </subcellularLocation>
</comment>
<dbReference type="AlphaFoldDB" id="A0A968GB57"/>
<feature type="transmembrane region" description="Helical" evidence="6">
    <location>
        <begin position="289"/>
        <end position="310"/>
    </location>
</feature>
<dbReference type="Pfam" id="PF00375">
    <property type="entry name" value="SDF"/>
    <property type="match status" value="1"/>
</dbReference>
<reference evidence="7 8" key="1">
    <citation type="submission" date="2020-03" db="EMBL/GenBank/DDBJ databases">
        <title>Spirochaetal bacteria isolated from arthropods constitute a novel genus Entomospira genus novum within the order Spirochaetales.</title>
        <authorList>
            <person name="Grana-Miraglia L."/>
            <person name="Sikutova S."/>
            <person name="Fingerle V."/>
            <person name="Sing A."/>
            <person name="Castillo-Ramirez S."/>
            <person name="Margos G."/>
            <person name="Rudolf I."/>
        </authorList>
    </citation>
    <scope>NUCLEOTIDE SEQUENCE [LARGE SCALE GENOMIC DNA]</scope>
    <source>
        <strain evidence="7 8">BR193</strain>
    </source>
</reference>
<gene>
    <name evidence="7" type="ORF">HCT14_02595</name>
</gene>
<evidence type="ECO:0000313" key="8">
    <source>
        <dbReference type="Proteomes" id="UP000711995"/>
    </source>
</evidence>
<dbReference type="Proteomes" id="UP000711995">
    <property type="component" value="Unassembled WGS sequence"/>
</dbReference>
<comment type="caution">
    <text evidence="7">The sequence shown here is derived from an EMBL/GenBank/DDBJ whole genome shotgun (WGS) entry which is preliminary data.</text>
</comment>
<evidence type="ECO:0000256" key="5">
    <source>
        <dbReference type="ARBA" id="ARBA00023136"/>
    </source>
</evidence>
<dbReference type="RefSeq" id="WP_167700003.1">
    <property type="nucleotide sequence ID" value="NZ_CP118174.1"/>
</dbReference>
<feature type="transmembrane region" description="Helical" evidence="6">
    <location>
        <begin position="249"/>
        <end position="269"/>
    </location>
</feature>
<dbReference type="PANTHER" id="PTHR42865:SF8">
    <property type="entry name" value="SERINE_THREONINE TRANSPORTER SSTT"/>
    <property type="match status" value="1"/>
</dbReference>
<dbReference type="GO" id="GO:0005886">
    <property type="term" value="C:plasma membrane"/>
    <property type="evidence" value="ECO:0007669"/>
    <property type="project" value="TreeGrafter"/>
</dbReference>
<keyword evidence="2" id="KW-0813">Transport</keyword>
<feature type="transmembrane region" description="Helical" evidence="6">
    <location>
        <begin position="7"/>
        <end position="28"/>
    </location>
</feature>
<evidence type="ECO:0000256" key="1">
    <source>
        <dbReference type="ARBA" id="ARBA00004141"/>
    </source>
</evidence>
<keyword evidence="5 6" id="KW-0472">Membrane</keyword>
<dbReference type="PANTHER" id="PTHR42865">
    <property type="entry name" value="PROTON/GLUTAMATE-ASPARTATE SYMPORTER"/>
    <property type="match status" value="1"/>
</dbReference>
<feature type="transmembrane region" description="Helical" evidence="6">
    <location>
        <begin position="345"/>
        <end position="371"/>
    </location>
</feature>